<keyword evidence="15" id="KW-0961">Cell wall biogenesis/degradation</keyword>
<evidence type="ECO:0000256" key="13">
    <source>
        <dbReference type="ARBA" id="ARBA00023136"/>
    </source>
</evidence>
<dbReference type="Pfam" id="PF00912">
    <property type="entry name" value="Transgly"/>
    <property type="match status" value="1"/>
</dbReference>
<keyword evidence="5" id="KW-1003">Cell membrane</keyword>
<evidence type="ECO:0000256" key="2">
    <source>
        <dbReference type="ARBA" id="ARBA00004752"/>
    </source>
</evidence>
<sequence>MATAKQPQQGIVRKSVKIFWRVFLFGFLGFIAILLMANFGVFGKMPSIEELENPSILQSSEVYAEDGTLMGKYYLPNGNRSIVKYRDISPHVVNALIATEDKRFKDHAGIDMKGTFRAIVFLGSQGGGSTITQQLALALFNQRATNKALRVMQKLKEWIISVKLERNFTKEEIIALYLNAVPFSENVFGIRNASRTFFQKEPDRLTVEEAALLVGMINGPGIYNPRRNPVASRDRRNLVLTRMEENGNITAAEATKFKAAPIKLNYKKLDENTGYAPYFREVLRDEVKTLLKSGDLKKPDGSSYNIYEDGLKIYTTINPRMQEYAEAAMAAQVPVLQKALVAQSKVKNGSIWKDRDNVLERAMKESDRWKNGVEDGLSDKEIKASFYVKTPMKIFAFNKTHEKDTVMTPYDSIKYHRTMVQSAFMVMDPITGEVKAWVGGINFKTYKLDHVNMRTKRQVGSTIKPLLYTQAMEERGFEAETMCENSAQYFPGSGWVPAGKACPGGSITMANALAWSKNCATAYIMKQVGPKEFAEFLSRINIPTKVEPFPSIALGSCELSLFEMLWGYTMFAGRGFTTKPYFISRIEDRNGNVIKRFDYSANRKEAISEITAYKMARMMEGAVTKGTAAGLKGRLGAAEMAGKTGTTNDNSDAWYIGYTPQLLGGVWVGCDDRFIRNEGNGGFGGAASRPIWEYFFKKVYADRTLGINRDEKFIKPAELENEMSSADALVSDYDATPGAESEDQGVGTGADYMYNDFETDSKPYIDPDAPTGTKPASKDTAQKKSPSKDPNSKPIGSDATEPKKKKGFFKKVFGKKE</sequence>
<dbReference type="SUPFAM" id="SSF53955">
    <property type="entry name" value="Lysozyme-like"/>
    <property type="match status" value="1"/>
</dbReference>
<keyword evidence="8" id="KW-0328">Glycosyltransferase</keyword>
<keyword evidence="10" id="KW-0378">Hydrolase</keyword>
<dbReference type="InterPro" id="IPR012338">
    <property type="entry name" value="Beta-lactam/transpept-like"/>
</dbReference>
<evidence type="ECO:0000256" key="19">
    <source>
        <dbReference type="SAM" id="Phobius"/>
    </source>
</evidence>
<comment type="similarity">
    <text evidence="4">In the N-terminal section; belongs to the glycosyltransferase 51 family.</text>
</comment>
<evidence type="ECO:0000256" key="12">
    <source>
        <dbReference type="ARBA" id="ARBA00022984"/>
    </source>
</evidence>
<evidence type="ECO:0000256" key="14">
    <source>
        <dbReference type="ARBA" id="ARBA00023268"/>
    </source>
</evidence>
<dbReference type="RefSeq" id="WP_386100662.1">
    <property type="nucleotide sequence ID" value="NZ_JBHUOZ010000003.1"/>
</dbReference>
<accession>A0ABW6A820</accession>
<dbReference type="InterPro" id="IPR050396">
    <property type="entry name" value="Glycosyltr_51/Transpeptidase"/>
</dbReference>
<dbReference type="InterPro" id="IPR023346">
    <property type="entry name" value="Lysozyme-like_dom_sf"/>
</dbReference>
<feature type="domain" description="Glycosyl transferase family 51" evidence="21">
    <location>
        <begin position="70"/>
        <end position="243"/>
    </location>
</feature>
<keyword evidence="19" id="KW-1133">Transmembrane helix</keyword>
<keyword evidence="11" id="KW-0133">Cell shape</keyword>
<evidence type="ECO:0000256" key="17">
    <source>
        <dbReference type="ARBA" id="ARBA00049902"/>
    </source>
</evidence>
<comment type="subcellular location">
    <subcellularLocation>
        <location evidence="1">Cell membrane</location>
    </subcellularLocation>
</comment>
<dbReference type="Pfam" id="PF00905">
    <property type="entry name" value="Transpeptidase"/>
    <property type="match status" value="1"/>
</dbReference>
<comment type="catalytic activity">
    <reaction evidence="16">
        <text>Preferential cleavage: (Ac)2-L-Lys-D-Ala-|-D-Ala. Also transpeptidation of peptidyl-alanyl moieties that are N-acyl substituents of D-alanine.</text>
        <dbReference type="EC" id="3.4.16.4"/>
    </reaction>
</comment>
<reference evidence="23" key="1">
    <citation type="journal article" date="2019" name="Int. J. Syst. Evol. Microbiol.">
        <title>The Global Catalogue of Microorganisms (GCM) 10K type strain sequencing project: providing services to taxonomists for standard genome sequencing and annotation.</title>
        <authorList>
            <consortium name="The Broad Institute Genomics Platform"/>
            <consortium name="The Broad Institute Genome Sequencing Center for Infectious Disease"/>
            <person name="Wu L."/>
            <person name="Ma J."/>
        </authorList>
    </citation>
    <scope>NUCLEOTIDE SEQUENCE [LARGE SCALE GENOMIC DNA]</scope>
    <source>
        <strain evidence="23">KCTC 23299</strain>
    </source>
</reference>
<evidence type="ECO:0000256" key="4">
    <source>
        <dbReference type="ARBA" id="ARBA00007739"/>
    </source>
</evidence>
<evidence type="ECO:0000256" key="7">
    <source>
        <dbReference type="ARBA" id="ARBA00022670"/>
    </source>
</evidence>
<evidence type="ECO:0000259" key="20">
    <source>
        <dbReference type="Pfam" id="PF00905"/>
    </source>
</evidence>
<proteinExistence type="inferred from homology"/>
<keyword evidence="9" id="KW-0808">Transferase</keyword>
<evidence type="ECO:0000313" key="22">
    <source>
        <dbReference type="EMBL" id="MFD2921071.1"/>
    </source>
</evidence>
<feature type="compositionally biased region" description="Basic residues" evidence="18">
    <location>
        <begin position="803"/>
        <end position="817"/>
    </location>
</feature>
<comment type="pathway">
    <text evidence="2">Cell wall biogenesis; peptidoglycan biosynthesis.</text>
</comment>
<name>A0ABW6A820_9BACT</name>
<evidence type="ECO:0000256" key="1">
    <source>
        <dbReference type="ARBA" id="ARBA00004236"/>
    </source>
</evidence>
<comment type="catalytic activity">
    <reaction evidence="17">
        <text>[GlcNAc-(1-&gt;4)-Mur2Ac(oyl-L-Ala-gamma-D-Glu-L-Lys-D-Ala-D-Ala)](n)-di-trans,octa-cis-undecaprenyl diphosphate + beta-D-GlcNAc-(1-&gt;4)-Mur2Ac(oyl-L-Ala-gamma-D-Glu-L-Lys-D-Ala-D-Ala)-di-trans,octa-cis-undecaprenyl diphosphate = [GlcNAc-(1-&gt;4)-Mur2Ac(oyl-L-Ala-gamma-D-Glu-L-Lys-D-Ala-D-Ala)](n+1)-di-trans,octa-cis-undecaprenyl diphosphate + di-trans,octa-cis-undecaprenyl diphosphate + H(+)</text>
        <dbReference type="Rhea" id="RHEA:23708"/>
        <dbReference type="Rhea" id="RHEA-COMP:9602"/>
        <dbReference type="Rhea" id="RHEA-COMP:9603"/>
        <dbReference type="ChEBI" id="CHEBI:15378"/>
        <dbReference type="ChEBI" id="CHEBI:58405"/>
        <dbReference type="ChEBI" id="CHEBI:60033"/>
        <dbReference type="ChEBI" id="CHEBI:78435"/>
        <dbReference type="EC" id="2.4.99.28"/>
    </reaction>
</comment>
<evidence type="ECO:0000256" key="11">
    <source>
        <dbReference type="ARBA" id="ARBA00022960"/>
    </source>
</evidence>
<dbReference type="PANTHER" id="PTHR32282">
    <property type="entry name" value="BINDING PROTEIN TRANSPEPTIDASE, PUTATIVE-RELATED"/>
    <property type="match status" value="1"/>
</dbReference>
<dbReference type="PANTHER" id="PTHR32282:SF11">
    <property type="entry name" value="PENICILLIN-BINDING PROTEIN 1B"/>
    <property type="match status" value="1"/>
</dbReference>
<evidence type="ECO:0000256" key="15">
    <source>
        <dbReference type="ARBA" id="ARBA00023316"/>
    </source>
</evidence>
<evidence type="ECO:0000256" key="5">
    <source>
        <dbReference type="ARBA" id="ARBA00022475"/>
    </source>
</evidence>
<evidence type="ECO:0000256" key="6">
    <source>
        <dbReference type="ARBA" id="ARBA00022645"/>
    </source>
</evidence>
<feature type="transmembrane region" description="Helical" evidence="19">
    <location>
        <begin position="18"/>
        <end position="42"/>
    </location>
</feature>
<keyword evidence="23" id="KW-1185">Reference proteome</keyword>
<keyword evidence="19" id="KW-0812">Transmembrane</keyword>
<keyword evidence="6" id="KW-0121">Carboxypeptidase</keyword>
<dbReference type="InterPro" id="IPR036950">
    <property type="entry name" value="PBP_transglycosylase"/>
</dbReference>
<evidence type="ECO:0000256" key="18">
    <source>
        <dbReference type="SAM" id="MobiDB-lite"/>
    </source>
</evidence>
<dbReference type="EMBL" id="JBHUOZ010000003">
    <property type="protein sequence ID" value="MFD2921071.1"/>
    <property type="molecule type" value="Genomic_DNA"/>
</dbReference>
<feature type="domain" description="Penicillin-binding protein transpeptidase" evidence="20">
    <location>
        <begin position="423"/>
        <end position="661"/>
    </location>
</feature>
<gene>
    <name evidence="22" type="ORF">ACFS6H_15200</name>
</gene>
<evidence type="ECO:0000256" key="10">
    <source>
        <dbReference type="ARBA" id="ARBA00022801"/>
    </source>
</evidence>
<comment type="similarity">
    <text evidence="3">In the C-terminal section; belongs to the transpeptidase family.</text>
</comment>
<keyword evidence="13 19" id="KW-0472">Membrane</keyword>
<evidence type="ECO:0000256" key="16">
    <source>
        <dbReference type="ARBA" id="ARBA00034000"/>
    </source>
</evidence>
<evidence type="ECO:0000256" key="3">
    <source>
        <dbReference type="ARBA" id="ARBA00007090"/>
    </source>
</evidence>
<dbReference type="Gene3D" id="1.10.3810.10">
    <property type="entry name" value="Biosynthetic peptidoglycan transglycosylase-like"/>
    <property type="match status" value="1"/>
</dbReference>
<comment type="caution">
    <text evidence="22">The sequence shown here is derived from an EMBL/GenBank/DDBJ whole genome shotgun (WGS) entry which is preliminary data.</text>
</comment>
<feature type="compositionally biased region" description="Basic and acidic residues" evidence="18">
    <location>
        <begin position="776"/>
        <end position="791"/>
    </location>
</feature>
<evidence type="ECO:0000256" key="9">
    <source>
        <dbReference type="ARBA" id="ARBA00022679"/>
    </source>
</evidence>
<protein>
    <submittedName>
        <fullName evidence="22">Penicillin-binding protein 1A</fullName>
    </submittedName>
</protein>
<keyword evidence="12" id="KW-0573">Peptidoglycan synthesis</keyword>
<organism evidence="22 23">
    <name type="scientific">Terrimonas rubra</name>
    <dbReference type="NCBI Taxonomy" id="1035890"/>
    <lineage>
        <taxon>Bacteria</taxon>
        <taxon>Pseudomonadati</taxon>
        <taxon>Bacteroidota</taxon>
        <taxon>Chitinophagia</taxon>
        <taxon>Chitinophagales</taxon>
        <taxon>Chitinophagaceae</taxon>
        <taxon>Terrimonas</taxon>
    </lineage>
</organism>
<evidence type="ECO:0000259" key="21">
    <source>
        <dbReference type="Pfam" id="PF00912"/>
    </source>
</evidence>
<keyword evidence="7" id="KW-0645">Protease</keyword>
<keyword evidence="14" id="KW-0511">Multifunctional enzyme</keyword>
<feature type="region of interest" description="Disordered" evidence="18">
    <location>
        <begin position="757"/>
        <end position="817"/>
    </location>
</feature>
<evidence type="ECO:0000256" key="8">
    <source>
        <dbReference type="ARBA" id="ARBA00022676"/>
    </source>
</evidence>
<dbReference type="InterPro" id="IPR001264">
    <property type="entry name" value="Glyco_trans_51"/>
</dbReference>
<dbReference type="InterPro" id="IPR001460">
    <property type="entry name" value="PCN-bd_Tpept"/>
</dbReference>
<dbReference type="Gene3D" id="3.40.710.10">
    <property type="entry name" value="DD-peptidase/beta-lactamase superfamily"/>
    <property type="match status" value="2"/>
</dbReference>
<dbReference type="Proteomes" id="UP001597511">
    <property type="component" value="Unassembled WGS sequence"/>
</dbReference>
<evidence type="ECO:0000313" key="23">
    <source>
        <dbReference type="Proteomes" id="UP001597511"/>
    </source>
</evidence>
<dbReference type="SUPFAM" id="SSF56601">
    <property type="entry name" value="beta-lactamase/transpeptidase-like"/>
    <property type="match status" value="1"/>
</dbReference>